<evidence type="ECO:0000256" key="4">
    <source>
        <dbReference type="ARBA" id="ARBA00022490"/>
    </source>
</evidence>
<evidence type="ECO:0000313" key="15">
    <source>
        <dbReference type="Proteomes" id="UP000247465"/>
    </source>
</evidence>
<dbReference type="GO" id="GO:0051087">
    <property type="term" value="F:protein-folding chaperone binding"/>
    <property type="evidence" value="ECO:0007669"/>
    <property type="project" value="InterPro"/>
</dbReference>
<organism evidence="14 15">
    <name type="scientific">Candidatus Moanibacter tarae</name>
    <dbReference type="NCBI Taxonomy" id="2200854"/>
    <lineage>
        <taxon>Bacteria</taxon>
        <taxon>Pseudomonadati</taxon>
        <taxon>Verrucomicrobiota</taxon>
        <taxon>Opitutia</taxon>
        <taxon>Puniceicoccales</taxon>
        <taxon>Puniceicoccales incertae sedis</taxon>
        <taxon>Candidatus Moanibacter</taxon>
    </lineage>
</organism>
<dbReference type="EMBL" id="CP029803">
    <property type="protein sequence ID" value="AWT60727.1"/>
    <property type="molecule type" value="Genomic_DNA"/>
</dbReference>
<evidence type="ECO:0000256" key="1">
    <source>
        <dbReference type="ARBA" id="ARBA00004496"/>
    </source>
</evidence>
<name>A0A2Z4AKE8_9BACT</name>
<dbReference type="GO" id="GO:0006457">
    <property type="term" value="P:protein folding"/>
    <property type="evidence" value="ECO:0007669"/>
    <property type="project" value="InterPro"/>
</dbReference>
<keyword evidence="5 10" id="KW-0346">Stress response</keyword>
<dbReference type="GO" id="GO:0000774">
    <property type="term" value="F:adenyl-nucleotide exchange factor activity"/>
    <property type="evidence" value="ECO:0007669"/>
    <property type="project" value="InterPro"/>
</dbReference>
<evidence type="ECO:0000256" key="3">
    <source>
        <dbReference type="ARBA" id="ARBA00011738"/>
    </source>
</evidence>
<dbReference type="PROSITE" id="PS01071">
    <property type="entry name" value="GRPE"/>
    <property type="match status" value="1"/>
</dbReference>
<dbReference type="Gene3D" id="3.90.20.20">
    <property type="match status" value="1"/>
</dbReference>
<comment type="subunit">
    <text evidence="3 10">Homodimer.</text>
</comment>
<dbReference type="Gene3D" id="2.30.22.10">
    <property type="entry name" value="Head domain of nucleotide exchange factor GrpE"/>
    <property type="match status" value="1"/>
</dbReference>
<dbReference type="Pfam" id="PF01025">
    <property type="entry name" value="GrpE"/>
    <property type="match status" value="1"/>
</dbReference>
<proteinExistence type="inferred from homology"/>
<dbReference type="InterPro" id="IPR000740">
    <property type="entry name" value="GrpE"/>
</dbReference>
<evidence type="ECO:0000256" key="11">
    <source>
        <dbReference type="RuleBase" id="RU000639"/>
    </source>
</evidence>
<feature type="compositionally biased region" description="Basic residues" evidence="13">
    <location>
        <begin position="1"/>
        <end position="11"/>
    </location>
</feature>
<evidence type="ECO:0000256" key="7">
    <source>
        <dbReference type="ARBA" id="ARBA00053401"/>
    </source>
</evidence>
<comment type="similarity">
    <text evidence="2 10 12">Belongs to the GrpE family.</text>
</comment>
<evidence type="ECO:0000256" key="10">
    <source>
        <dbReference type="HAMAP-Rule" id="MF_01151"/>
    </source>
</evidence>
<dbReference type="PRINTS" id="PR00773">
    <property type="entry name" value="GRPEPROTEIN"/>
</dbReference>
<feature type="region of interest" description="Disordered" evidence="13">
    <location>
        <begin position="1"/>
        <end position="79"/>
    </location>
</feature>
<evidence type="ECO:0000256" key="12">
    <source>
        <dbReference type="RuleBase" id="RU004478"/>
    </source>
</evidence>
<comment type="subcellular location">
    <subcellularLocation>
        <location evidence="1 10">Cytoplasm</location>
    </subcellularLocation>
</comment>
<dbReference type="InterPro" id="IPR009012">
    <property type="entry name" value="GrpE_head"/>
</dbReference>
<dbReference type="SUPFAM" id="SSF51064">
    <property type="entry name" value="Head domain of nucleotide exchange factor GrpE"/>
    <property type="match status" value="1"/>
</dbReference>
<protein>
    <recommendedName>
        <fullName evidence="8 10">Protein GrpE</fullName>
    </recommendedName>
    <alternativeName>
        <fullName evidence="9 10">HSP-70 cofactor</fullName>
    </alternativeName>
</protein>
<dbReference type="GO" id="GO:0042803">
    <property type="term" value="F:protein homodimerization activity"/>
    <property type="evidence" value="ECO:0007669"/>
    <property type="project" value="InterPro"/>
</dbReference>
<evidence type="ECO:0000256" key="6">
    <source>
        <dbReference type="ARBA" id="ARBA00023186"/>
    </source>
</evidence>
<dbReference type="GO" id="GO:0051082">
    <property type="term" value="F:unfolded protein binding"/>
    <property type="evidence" value="ECO:0007669"/>
    <property type="project" value="TreeGrafter"/>
</dbReference>
<reference evidence="14 15" key="1">
    <citation type="submission" date="2018-06" db="EMBL/GenBank/DDBJ databases">
        <title>Draft Genome Sequence of a Novel Marine Bacterium Related to the Verrucomicrobia.</title>
        <authorList>
            <person name="Vosseberg J."/>
            <person name="Martijn J."/>
            <person name="Ettema T.J.G."/>
        </authorList>
    </citation>
    <scope>NUCLEOTIDE SEQUENCE [LARGE SCALE GENOMIC DNA]</scope>
    <source>
        <strain evidence="14">TARA_B100001123</strain>
    </source>
</reference>
<evidence type="ECO:0000313" key="14">
    <source>
        <dbReference type="EMBL" id="AWT60727.1"/>
    </source>
</evidence>
<dbReference type="SUPFAM" id="SSF58014">
    <property type="entry name" value="Coiled-coil domain of nucleotide exchange factor GrpE"/>
    <property type="match status" value="1"/>
</dbReference>
<keyword evidence="4 10" id="KW-0963">Cytoplasm</keyword>
<dbReference type="PANTHER" id="PTHR21237:SF23">
    <property type="entry name" value="GRPE PROTEIN HOMOLOG, MITOCHONDRIAL"/>
    <property type="match status" value="1"/>
</dbReference>
<comment type="function">
    <text evidence="7 10 11">Participates actively in the response to hyperosmotic and heat shock by preventing the aggregation of stress-denatured proteins, in association with DnaK and GrpE. It is the nucleotide exchange factor for DnaK and may function as a thermosensor. Unfolded proteins bind initially to DnaJ; upon interaction with the DnaJ-bound protein, DnaK hydrolyzes its bound ATP, resulting in the formation of a stable complex. GrpE releases ADP from DnaK; ATP binding to DnaK triggers the release of the substrate protein, thus completing the reaction cycle. Several rounds of ATP-dependent interactions between DnaJ, DnaK and GrpE are required for fully efficient folding.</text>
</comment>
<dbReference type="GO" id="GO:0005737">
    <property type="term" value="C:cytoplasm"/>
    <property type="evidence" value="ECO:0007669"/>
    <property type="project" value="UniProtKB-SubCell"/>
</dbReference>
<dbReference type="Proteomes" id="UP000247465">
    <property type="component" value="Chromosome"/>
</dbReference>
<evidence type="ECO:0000256" key="2">
    <source>
        <dbReference type="ARBA" id="ARBA00009054"/>
    </source>
</evidence>
<evidence type="ECO:0000256" key="8">
    <source>
        <dbReference type="ARBA" id="ARBA00072274"/>
    </source>
</evidence>
<feature type="compositionally biased region" description="Basic and acidic residues" evidence="13">
    <location>
        <begin position="60"/>
        <end position="71"/>
    </location>
</feature>
<keyword evidence="6 10" id="KW-0143">Chaperone</keyword>
<evidence type="ECO:0000256" key="13">
    <source>
        <dbReference type="SAM" id="MobiDB-lite"/>
    </source>
</evidence>
<dbReference type="HAMAP" id="MF_01151">
    <property type="entry name" value="GrpE"/>
    <property type="match status" value="1"/>
</dbReference>
<sequence>MARGKKSKAKRKGENPLTESNSDGDMEETEVAAEADGAIDSSGQTEAEDENVGDAGTSKVDTHGELLKELDQAVSKAGESHDRYLRAVAEQENFRKRTLREKEELRKYGPAGFIEDLLSVLDSFNIGLEAARSRPEAASVVEGFEMVRAQFKTAMEQHGVTEIDPDGEVFDPNSHEAVSQQPSDLFEEGKILAVTRLGYRLHDRLLRAATVVVSSGMPCEKEKVEPEGKDVVDPT</sequence>
<accession>A0A2Z4AKE8</accession>
<dbReference type="CDD" id="cd00446">
    <property type="entry name" value="GrpE"/>
    <property type="match status" value="1"/>
</dbReference>
<evidence type="ECO:0000256" key="5">
    <source>
        <dbReference type="ARBA" id="ARBA00023016"/>
    </source>
</evidence>
<dbReference type="InterPro" id="IPR013805">
    <property type="entry name" value="GrpE_CC"/>
</dbReference>
<dbReference type="PANTHER" id="PTHR21237">
    <property type="entry name" value="GRPE PROTEIN"/>
    <property type="match status" value="1"/>
</dbReference>
<feature type="compositionally biased region" description="Acidic residues" evidence="13">
    <location>
        <begin position="22"/>
        <end position="33"/>
    </location>
</feature>
<evidence type="ECO:0000256" key="9">
    <source>
        <dbReference type="ARBA" id="ARBA00076414"/>
    </source>
</evidence>
<dbReference type="AlphaFoldDB" id="A0A2Z4AKE8"/>
<dbReference type="KEGG" id="mtar:DF168_01946"/>
<gene>
    <name evidence="10 14" type="primary">grpE</name>
    <name evidence="14" type="ORF">DF168_01946</name>
</gene>
<dbReference type="FunFam" id="2.30.22.10:FF:000001">
    <property type="entry name" value="Protein GrpE"/>
    <property type="match status" value="1"/>
</dbReference>